<name>A0A8D8VVB3_9HEMI</name>
<dbReference type="GO" id="GO:0005737">
    <property type="term" value="C:cytoplasm"/>
    <property type="evidence" value="ECO:0007669"/>
    <property type="project" value="UniProtKB-SubCell"/>
</dbReference>
<dbReference type="EMBL" id="HBUF01088552">
    <property type="protein sequence ID" value="CAG6635000.1"/>
    <property type="molecule type" value="Transcribed_RNA"/>
</dbReference>
<comment type="similarity">
    <text evidence="3">Belongs to the flavin monoamine oxidase family.</text>
</comment>
<proteinExistence type="inferred from homology"/>
<dbReference type="AlphaFoldDB" id="A0A8D8VVB3"/>
<dbReference type="GO" id="GO:0046592">
    <property type="term" value="F:polyamine oxidase activity"/>
    <property type="evidence" value="ECO:0007669"/>
    <property type="project" value="TreeGrafter"/>
</dbReference>
<dbReference type="SUPFAM" id="SSF51905">
    <property type="entry name" value="FAD/NAD(P)-binding domain"/>
    <property type="match status" value="1"/>
</dbReference>
<evidence type="ECO:0000256" key="5">
    <source>
        <dbReference type="ARBA" id="ARBA00022630"/>
    </source>
</evidence>
<dbReference type="InterPro" id="IPR050281">
    <property type="entry name" value="Flavin_monoamine_oxidase"/>
</dbReference>
<dbReference type="Pfam" id="PF01593">
    <property type="entry name" value="Amino_oxidase"/>
    <property type="match status" value="1"/>
</dbReference>
<keyword evidence="4" id="KW-0963">Cytoplasm</keyword>
<accession>A0A8D8VVB3</accession>
<evidence type="ECO:0000313" key="9">
    <source>
        <dbReference type="EMBL" id="CAG6635000.1"/>
    </source>
</evidence>
<evidence type="ECO:0000256" key="4">
    <source>
        <dbReference type="ARBA" id="ARBA00022490"/>
    </source>
</evidence>
<dbReference type="EMBL" id="HBUF01304360">
    <property type="protein sequence ID" value="CAG6691724.1"/>
    <property type="molecule type" value="Transcribed_RNA"/>
</dbReference>
<reference evidence="9" key="1">
    <citation type="submission" date="2021-05" db="EMBL/GenBank/DDBJ databases">
        <authorList>
            <person name="Alioto T."/>
            <person name="Alioto T."/>
            <person name="Gomez Garrido J."/>
        </authorList>
    </citation>
    <scope>NUCLEOTIDE SEQUENCE</scope>
</reference>
<dbReference type="EMBL" id="HBUF01088553">
    <property type="protein sequence ID" value="CAG6635001.1"/>
    <property type="molecule type" value="Transcribed_RNA"/>
</dbReference>
<dbReference type="Gene3D" id="3.90.660.10">
    <property type="match status" value="1"/>
</dbReference>
<keyword evidence="6" id="KW-0274">FAD</keyword>
<comment type="cofactor">
    <cofactor evidence="1">
        <name>FAD</name>
        <dbReference type="ChEBI" id="CHEBI:57692"/>
    </cofactor>
</comment>
<sequence length="532" mass="60110">MSEKNPPSIPKYKAIILGAGMAGLSAANHFIKNKHTDFLVLEAKDRIGGRISVFNSDDLKLEMGANWIHGVLGNPMYEVAMTNSLIDIVNVPKQHTVIATTEDGHQVPHPILQEIYEAYICFLHRCEEYFLSQYLPPENIHSVGEHIHLEIELYLRNIVSPEERYLRHLIFQCLLKRETCITGCNSMEDIDLLELGSYTELQGGNISLPSGYSSILEPISRNIPHDKVLLNHRITSVRWKLKPCIPEEPEEDKEQESDDSDKTVVDINETQDINSDYIVIKCENGAIFHTRSVVCTLPLGVLQTESKLFSPSLPRNKQESLQRLLFGTVNKIYLVYQRPFLEANLSEILLLWNDDESKCKSKNLSECWYKKIYSFAKVSDTLLLAWISGEEAEYMESLSNETIAETCTMILRKFLNDPLIPNPKQCVCSRWKSDECTRGSYTAMRVGASQLDIADLAQPVCINTPTGLKPVIAFAGEHTHSNFYSTVHGAYLTGRTAAQLLVSHVFAEDTHNELTVECNDTDLSSWIQNMAL</sequence>
<dbReference type="PANTHER" id="PTHR10742:SF405">
    <property type="entry name" value="PEROXISOMAL N(1)-ACETYL-SPERMINE_SPERMIDINE OXIDASE"/>
    <property type="match status" value="1"/>
</dbReference>
<evidence type="ECO:0000259" key="8">
    <source>
        <dbReference type="Pfam" id="PF01593"/>
    </source>
</evidence>
<feature type="domain" description="Amine oxidase" evidence="8">
    <location>
        <begin position="21"/>
        <end position="501"/>
    </location>
</feature>
<dbReference type="EMBL" id="HBUF01641839">
    <property type="protein sequence ID" value="CAG6785126.1"/>
    <property type="molecule type" value="Transcribed_RNA"/>
</dbReference>
<dbReference type="PANTHER" id="PTHR10742">
    <property type="entry name" value="FLAVIN MONOAMINE OXIDASE"/>
    <property type="match status" value="1"/>
</dbReference>
<organism evidence="9">
    <name type="scientific">Cacopsylla melanoneura</name>
    <dbReference type="NCBI Taxonomy" id="428564"/>
    <lineage>
        <taxon>Eukaryota</taxon>
        <taxon>Metazoa</taxon>
        <taxon>Ecdysozoa</taxon>
        <taxon>Arthropoda</taxon>
        <taxon>Hexapoda</taxon>
        <taxon>Insecta</taxon>
        <taxon>Pterygota</taxon>
        <taxon>Neoptera</taxon>
        <taxon>Paraneoptera</taxon>
        <taxon>Hemiptera</taxon>
        <taxon>Sternorrhyncha</taxon>
        <taxon>Psylloidea</taxon>
        <taxon>Psyllidae</taxon>
        <taxon>Psyllinae</taxon>
        <taxon>Cacopsylla</taxon>
    </lineage>
</organism>
<dbReference type="InterPro" id="IPR002937">
    <property type="entry name" value="Amino_oxidase"/>
</dbReference>
<protein>
    <submittedName>
        <fullName evidence="9">Spermine oxidase</fullName>
    </submittedName>
</protein>
<evidence type="ECO:0000256" key="2">
    <source>
        <dbReference type="ARBA" id="ARBA00004496"/>
    </source>
</evidence>
<comment type="subcellular location">
    <subcellularLocation>
        <location evidence="2">Cytoplasm</location>
    </subcellularLocation>
</comment>
<dbReference type="InterPro" id="IPR036188">
    <property type="entry name" value="FAD/NAD-bd_sf"/>
</dbReference>
<dbReference type="SUPFAM" id="SSF54373">
    <property type="entry name" value="FAD-linked reductases, C-terminal domain"/>
    <property type="match status" value="1"/>
</dbReference>
<dbReference type="Gene3D" id="3.50.50.60">
    <property type="entry name" value="FAD/NAD(P)-binding domain"/>
    <property type="match status" value="2"/>
</dbReference>
<evidence type="ECO:0000256" key="7">
    <source>
        <dbReference type="ARBA" id="ARBA00023002"/>
    </source>
</evidence>
<dbReference type="EMBL" id="HBUF01088551">
    <property type="protein sequence ID" value="CAG6634999.1"/>
    <property type="molecule type" value="Transcribed_RNA"/>
</dbReference>
<evidence type="ECO:0000256" key="6">
    <source>
        <dbReference type="ARBA" id="ARBA00022827"/>
    </source>
</evidence>
<keyword evidence="5" id="KW-0285">Flavoprotein</keyword>
<keyword evidence="7" id="KW-0560">Oxidoreductase</keyword>
<evidence type="ECO:0000256" key="3">
    <source>
        <dbReference type="ARBA" id="ARBA00005995"/>
    </source>
</evidence>
<evidence type="ECO:0000256" key="1">
    <source>
        <dbReference type="ARBA" id="ARBA00001974"/>
    </source>
</evidence>